<dbReference type="Gene3D" id="1.10.357.10">
    <property type="entry name" value="Tetracycline Repressor, domain 2"/>
    <property type="match status" value="1"/>
</dbReference>
<feature type="DNA-binding region" description="H-T-H motif" evidence="2">
    <location>
        <begin position="22"/>
        <end position="41"/>
    </location>
</feature>
<dbReference type="SUPFAM" id="SSF46689">
    <property type="entry name" value="Homeodomain-like"/>
    <property type="match status" value="1"/>
</dbReference>
<dbReference type="Pfam" id="PF00440">
    <property type="entry name" value="TetR_N"/>
    <property type="match status" value="1"/>
</dbReference>
<dbReference type="STRING" id="1382798.PK35_13550"/>
<evidence type="ECO:0000259" key="3">
    <source>
        <dbReference type="PROSITE" id="PS50977"/>
    </source>
</evidence>
<evidence type="ECO:0000256" key="1">
    <source>
        <dbReference type="ARBA" id="ARBA00023125"/>
    </source>
</evidence>
<dbReference type="InterPro" id="IPR009057">
    <property type="entry name" value="Homeodomain-like_sf"/>
</dbReference>
<dbReference type="GO" id="GO:0003677">
    <property type="term" value="F:DNA binding"/>
    <property type="evidence" value="ECO:0007669"/>
    <property type="project" value="UniProtKB-UniRule"/>
</dbReference>
<evidence type="ECO:0000313" key="4">
    <source>
        <dbReference type="EMBL" id="KJD31770.1"/>
    </source>
</evidence>
<feature type="domain" description="HTH tetR-type" evidence="3">
    <location>
        <begin position="1"/>
        <end position="59"/>
    </location>
</feature>
<dbReference type="InterPro" id="IPR050624">
    <property type="entry name" value="HTH-type_Tx_Regulator"/>
</dbReference>
<reference evidence="4 5" key="1">
    <citation type="journal article" date="2015" name="Antonie Van Leeuwenhoek">
        <title>Tamlana nanhaiensis sp. nov., isolated from surface seawater collected from the South China Sea.</title>
        <authorList>
            <person name="Liu X."/>
            <person name="Lai Q."/>
            <person name="Du Y."/>
            <person name="Li G."/>
            <person name="Sun F."/>
            <person name="Shao Z."/>
        </authorList>
    </citation>
    <scope>NUCLEOTIDE SEQUENCE [LARGE SCALE GENOMIC DNA]</scope>
    <source>
        <strain evidence="4 5">FHC16</strain>
    </source>
</reference>
<dbReference type="PANTHER" id="PTHR43479">
    <property type="entry name" value="ACREF/ENVCD OPERON REPRESSOR-RELATED"/>
    <property type="match status" value="1"/>
</dbReference>
<dbReference type="PANTHER" id="PTHR43479:SF11">
    <property type="entry name" value="ACREF_ENVCD OPERON REPRESSOR-RELATED"/>
    <property type="match status" value="1"/>
</dbReference>
<keyword evidence="5" id="KW-1185">Reference proteome</keyword>
<evidence type="ECO:0000256" key="2">
    <source>
        <dbReference type="PROSITE-ProRule" id="PRU00335"/>
    </source>
</evidence>
<name>A0A0D7VY27_9FLAO</name>
<dbReference type="OrthoDB" id="881297at2"/>
<keyword evidence="1 2" id="KW-0238">DNA-binding</keyword>
<sequence>MREKIIHKSAEMFINLGFKSVTMDDIANEMGISKKTIYQHFANKTVLVQETVMFVYHTISSGIEEIRKHEKNPIDEIYEIKQFLMRNLNEEKSSPQYQLEKYYPKIFHDVKEKQMCVMDDCVHCNLSRGINQGLFRDDINIDFISKIYFNCMMLLKDKSTFPLENFSMKMLMNNYLEYHLRGICTTKGLDYLNNYLQINQNNN</sequence>
<dbReference type="InterPro" id="IPR001647">
    <property type="entry name" value="HTH_TetR"/>
</dbReference>
<protein>
    <submittedName>
        <fullName evidence="4">TetR family transcriptional regulator</fullName>
    </submittedName>
</protein>
<dbReference type="PATRIC" id="fig|1382798.3.peg.1272"/>
<organism evidence="4 5">
    <name type="scientific">Neotamlana nanhaiensis</name>
    <dbReference type="NCBI Taxonomy" id="1382798"/>
    <lineage>
        <taxon>Bacteria</taxon>
        <taxon>Pseudomonadati</taxon>
        <taxon>Bacteroidota</taxon>
        <taxon>Flavobacteriia</taxon>
        <taxon>Flavobacteriales</taxon>
        <taxon>Flavobacteriaceae</taxon>
        <taxon>Neotamlana</taxon>
    </lineage>
</organism>
<dbReference type="RefSeq" id="WP_044627092.1">
    <property type="nucleotide sequence ID" value="NZ_JTDV01000013.1"/>
</dbReference>
<accession>A0A0D7VY27</accession>
<dbReference type="EMBL" id="JTDV01000013">
    <property type="protein sequence ID" value="KJD31770.1"/>
    <property type="molecule type" value="Genomic_DNA"/>
</dbReference>
<proteinExistence type="predicted"/>
<dbReference type="AlphaFoldDB" id="A0A0D7VY27"/>
<dbReference type="PRINTS" id="PR00455">
    <property type="entry name" value="HTHTETR"/>
</dbReference>
<gene>
    <name evidence="4" type="ORF">PK35_13550</name>
</gene>
<dbReference type="Proteomes" id="UP000032361">
    <property type="component" value="Unassembled WGS sequence"/>
</dbReference>
<evidence type="ECO:0000313" key="5">
    <source>
        <dbReference type="Proteomes" id="UP000032361"/>
    </source>
</evidence>
<dbReference type="PROSITE" id="PS50977">
    <property type="entry name" value="HTH_TETR_2"/>
    <property type="match status" value="1"/>
</dbReference>
<comment type="caution">
    <text evidence="4">The sequence shown here is derived from an EMBL/GenBank/DDBJ whole genome shotgun (WGS) entry which is preliminary data.</text>
</comment>